<feature type="domain" description="Zinc finger-XS" evidence="3">
    <location>
        <begin position="151"/>
        <end position="189"/>
    </location>
</feature>
<evidence type="ECO:0000259" key="2">
    <source>
        <dbReference type="Pfam" id="PF03464"/>
    </source>
</evidence>
<dbReference type="GO" id="GO:0031047">
    <property type="term" value="P:regulatory ncRNA-mediated gene silencing"/>
    <property type="evidence" value="ECO:0007669"/>
    <property type="project" value="InterPro"/>
</dbReference>
<evidence type="ECO:0000313" key="4">
    <source>
        <dbReference type="EMBL" id="ONM29970.1"/>
    </source>
</evidence>
<feature type="region of interest" description="Disordered" evidence="1">
    <location>
        <begin position="1"/>
        <end position="118"/>
    </location>
</feature>
<evidence type="ECO:0000256" key="1">
    <source>
        <dbReference type="SAM" id="MobiDB-lite"/>
    </source>
</evidence>
<dbReference type="InterPro" id="IPR042226">
    <property type="entry name" value="eFR1_2_sf"/>
</dbReference>
<dbReference type="eggNOG" id="KOG0688">
    <property type="taxonomic scope" value="Eukaryota"/>
</dbReference>
<dbReference type="PaxDb" id="4577-GRMZM2G025817_P01"/>
<dbReference type="InterPro" id="IPR005381">
    <property type="entry name" value="Znf-XS_domain"/>
</dbReference>
<feature type="compositionally biased region" description="Acidic residues" evidence="1">
    <location>
        <begin position="94"/>
        <end position="112"/>
    </location>
</feature>
<dbReference type="Gene3D" id="3.30.420.60">
    <property type="entry name" value="eRF1 domain 2"/>
    <property type="match status" value="2"/>
</dbReference>
<dbReference type="Pfam" id="PF03464">
    <property type="entry name" value="eRF1_2"/>
    <property type="match status" value="1"/>
</dbReference>
<dbReference type="SUPFAM" id="SSF53137">
    <property type="entry name" value="Translational machinery components"/>
    <property type="match status" value="1"/>
</dbReference>
<evidence type="ECO:0000259" key="3">
    <source>
        <dbReference type="Pfam" id="PF03470"/>
    </source>
</evidence>
<dbReference type="STRING" id="4577.A0A1D6ML83"/>
<dbReference type="SMR" id="A0A1D6ML83"/>
<dbReference type="AlphaFoldDB" id="A0A1D6ML83"/>
<name>A0A1D6ML83_MAIZE</name>
<dbReference type="EMBL" id="CM007649">
    <property type="protein sequence ID" value="ONM29970.1"/>
    <property type="molecule type" value="Genomic_DNA"/>
</dbReference>
<dbReference type="Pfam" id="PF03470">
    <property type="entry name" value="zf-XS"/>
    <property type="match status" value="1"/>
</dbReference>
<gene>
    <name evidence="4" type="ORF">ZEAMMB73_Zm00001d039815</name>
</gene>
<dbReference type="InParanoid" id="A0A1D6ML83"/>
<feature type="domain" description="eRF1" evidence="2">
    <location>
        <begin position="265"/>
        <end position="392"/>
    </location>
</feature>
<dbReference type="Gene3D" id="3.30.70.2890">
    <property type="entry name" value="XS domain"/>
    <property type="match status" value="1"/>
</dbReference>
<dbReference type="InterPro" id="IPR005141">
    <property type="entry name" value="eRF1_2"/>
</dbReference>
<dbReference type="GO" id="GO:0051607">
    <property type="term" value="P:defense response to virus"/>
    <property type="evidence" value="ECO:0007669"/>
    <property type="project" value="InterPro"/>
</dbReference>
<sequence length="394" mass="43972">MGKKLKKPGQAGGRYGSSHPSGTSWAQAPDHGAATRGNPRPPSQTSRHVLTPPLANGWQWQSRPRPSGSEVKKDDAPPSGSVPEVENFDGNNTSDDDDDDLSDDISDDYDSDASEKSFETRKTNKWFKEFFEVLNTLSLEQINEQTRQWHCPACKNGPRAIDWYKGLQPLVTHARTKGSTRVKLHRELAALLEEELSRRGTSVLPAGEQFGKWKGLQESTDREIVWPPMVIVMNTFLEKDEDDKIGRSTKEYTEALNDLLESDDKFGFIIMDGNGTLFVTLSGNTCEVLHRFTVDLPKQHGRGGQSALCFARLRMEKHHNYVRKTAELSTQFFINPATSQPNVVGLILADSANFKTELSQSDMFDQRLEAKILNAVDVSYGGENLFNQAIELSA</sequence>
<reference evidence="4" key="1">
    <citation type="submission" date="2015-12" db="EMBL/GenBank/DDBJ databases">
        <title>Update maize B73 reference genome by single molecule sequencing technologies.</title>
        <authorList>
            <consortium name="Maize Genome Sequencing Project"/>
            <person name="Ware D."/>
        </authorList>
    </citation>
    <scope>NUCLEOTIDE SEQUENCE [LARGE SCALE GENOMIC DNA]</scope>
    <source>
        <tissue evidence="4">Seedling</tissue>
    </source>
</reference>
<dbReference type="InterPro" id="IPR044287">
    <property type="entry name" value="SGS3"/>
</dbReference>
<dbReference type="PANTHER" id="PTHR46602">
    <property type="entry name" value="PROTEIN SUPPRESSOR OF GENE SILENCING 3"/>
    <property type="match status" value="1"/>
</dbReference>
<organism evidence="4">
    <name type="scientific">Zea mays</name>
    <name type="common">Maize</name>
    <dbReference type="NCBI Taxonomy" id="4577"/>
    <lineage>
        <taxon>Eukaryota</taxon>
        <taxon>Viridiplantae</taxon>
        <taxon>Streptophyta</taxon>
        <taxon>Embryophyta</taxon>
        <taxon>Tracheophyta</taxon>
        <taxon>Spermatophyta</taxon>
        <taxon>Magnoliopsida</taxon>
        <taxon>Liliopsida</taxon>
        <taxon>Poales</taxon>
        <taxon>Poaceae</taxon>
        <taxon>PACMAD clade</taxon>
        <taxon>Panicoideae</taxon>
        <taxon>Andropogonodae</taxon>
        <taxon>Andropogoneae</taxon>
        <taxon>Tripsacinae</taxon>
        <taxon>Zea</taxon>
    </lineage>
</organism>
<dbReference type="PANTHER" id="PTHR46602:SF1">
    <property type="entry name" value="PROTEIN SUPPRESSOR OF GENE SILENCING 3"/>
    <property type="match status" value="1"/>
</dbReference>
<proteinExistence type="predicted"/>
<accession>A0A1D6ML83</accession>
<dbReference type="InterPro" id="IPR038588">
    <property type="entry name" value="XS_domain_sf"/>
</dbReference>
<protein>
    <submittedName>
        <fullName evidence="4">Protein SUPPRESSOR OF GENE SILENCING 3</fullName>
    </submittedName>
</protein>